<keyword evidence="7" id="KW-0539">Nucleus</keyword>
<dbReference type="GO" id="GO:0005634">
    <property type="term" value="C:nucleus"/>
    <property type="evidence" value="ECO:0007669"/>
    <property type="project" value="UniProtKB-SubCell"/>
</dbReference>
<evidence type="ECO:0000256" key="2">
    <source>
        <dbReference type="ARBA" id="ARBA00004123"/>
    </source>
</evidence>
<evidence type="ECO:0000256" key="3">
    <source>
        <dbReference type="ARBA" id="ARBA00006958"/>
    </source>
</evidence>
<evidence type="ECO:0000313" key="10">
    <source>
        <dbReference type="EMBL" id="KAK3230045.1"/>
    </source>
</evidence>
<dbReference type="Pfam" id="PF26138">
    <property type="entry name" value="DUF8040"/>
    <property type="match status" value="1"/>
</dbReference>
<reference evidence="10" key="1">
    <citation type="journal article" date="2023" name="Plant J.">
        <title>Genome sequences and population genomics provide insights into the demographic history, inbreeding, and mutation load of two 'living fossil' tree species of Dipteronia.</title>
        <authorList>
            <person name="Feng Y."/>
            <person name="Comes H.P."/>
            <person name="Chen J."/>
            <person name="Zhu S."/>
            <person name="Lu R."/>
            <person name="Zhang X."/>
            <person name="Li P."/>
            <person name="Qiu J."/>
            <person name="Olsen K.M."/>
            <person name="Qiu Y."/>
        </authorList>
    </citation>
    <scope>NUCLEOTIDE SEQUENCE</scope>
    <source>
        <strain evidence="10">NBL</strain>
    </source>
</reference>
<dbReference type="GO" id="GO:0004518">
    <property type="term" value="F:nuclease activity"/>
    <property type="evidence" value="ECO:0007669"/>
    <property type="project" value="UniProtKB-KW"/>
</dbReference>
<dbReference type="InterPro" id="IPR058353">
    <property type="entry name" value="DUF8040"/>
</dbReference>
<feature type="domain" description="DDE Tnp4" evidence="8">
    <location>
        <begin position="75"/>
        <end position="238"/>
    </location>
</feature>
<dbReference type="GO" id="GO:0046872">
    <property type="term" value="F:metal ion binding"/>
    <property type="evidence" value="ECO:0007669"/>
    <property type="project" value="UniProtKB-KW"/>
</dbReference>
<evidence type="ECO:0000259" key="8">
    <source>
        <dbReference type="Pfam" id="PF13359"/>
    </source>
</evidence>
<dbReference type="GO" id="GO:0016787">
    <property type="term" value="F:hydrolase activity"/>
    <property type="evidence" value="ECO:0007669"/>
    <property type="project" value="UniProtKB-KW"/>
</dbReference>
<evidence type="ECO:0000256" key="5">
    <source>
        <dbReference type="ARBA" id="ARBA00022723"/>
    </source>
</evidence>
<keyword evidence="5" id="KW-0479">Metal-binding</keyword>
<gene>
    <name evidence="10" type="ORF">Dsin_001926</name>
</gene>
<evidence type="ECO:0008006" key="12">
    <source>
        <dbReference type="Google" id="ProtNLM"/>
    </source>
</evidence>
<evidence type="ECO:0000313" key="11">
    <source>
        <dbReference type="Proteomes" id="UP001281410"/>
    </source>
</evidence>
<name>A0AAE0B6A1_9ROSI</name>
<organism evidence="10 11">
    <name type="scientific">Dipteronia sinensis</name>
    <dbReference type="NCBI Taxonomy" id="43782"/>
    <lineage>
        <taxon>Eukaryota</taxon>
        <taxon>Viridiplantae</taxon>
        <taxon>Streptophyta</taxon>
        <taxon>Embryophyta</taxon>
        <taxon>Tracheophyta</taxon>
        <taxon>Spermatophyta</taxon>
        <taxon>Magnoliopsida</taxon>
        <taxon>eudicotyledons</taxon>
        <taxon>Gunneridae</taxon>
        <taxon>Pentapetalae</taxon>
        <taxon>rosids</taxon>
        <taxon>malvids</taxon>
        <taxon>Sapindales</taxon>
        <taxon>Sapindaceae</taxon>
        <taxon>Hippocastanoideae</taxon>
        <taxon>Acereae</taxon>
        <taxon>Dipteronia</taxon>
    </lineage>
</organism>
<accession>A0AAE0B6A1</accession>
<dbReference type="AlphaFoldDB" id="A0AAE0B6A1"/>
<dbReference type="InterPro" id="IPR045249">
    <property type="entry name" value="HARBI1-like"/>
</dbReference>
<feature type="domain" description="DUF8040" evidence="9">
    <location>
        <begin position="1"/>
        <end position="41"/>
    </location>
</feature>
<dbReference type="PANTHER" id="PTHR22930">
    <property type="match status" value="1"/>
</dbReference>
<comment type="cofactor">
    <cofactor evidence="1">
        <name>a divalent metal cation</name>
        <dbReference type="ChEBI" id="CHEBI:60240"/>
    </cofactor>
</comment>
<dbReference type="EMBL" id="JANJYJ010000001">
    <property type="protein sequence ID" value="KAK3230045.1"/>
    <property type="molecule type" value="Genomic_DNA"/>
</dbReference>
<evidence type="ECO:0000256" key="7">
    <source>
        <dbReference type="ARBA" id="ARBA00023242"/>
    </source>
</evidence>
<keyword evidence="11" id="KW-1185">Reference proteome</keyword>
<dbReference type="Pfam" id="PF13359">
    <property type="entry name" value="DDE_Tnp_4"/>
    <property type="match status" value="1"/>
</dbReference>
<sequence>MAMFLMTVSHNLRNRLVKNRFQHSGQTVHKYFHQVLDAMMKFSKEMITPPSFNDKLSDISNRRLRQVFKDVVGAIDGTLVHACIPSDKQLPYRGRGKGECFQNVMAICDFDMIFKYVVVGWEGTAHDSRVLRETIHDSRHNFPLPPPDKYYLVDAAYTHTRGFMAPYLNARYWLNDFRSGGRANTKKEVFNQCHSRLKNIIERAFGVLKTRFQILKRMPSYSFDTQRRIVLACFALHNFLRKTSINDELFSQYDDEEVQLENSTQNQTPSTDNSFRASEQLFMQGFREQIVNQLFSNT</sequence>
<proteinExistence type="inferred from homology"/>
<protein>
    <recommendedName>
        <fullName evidence="12">DDE Tnp4 domain-containing protein</fullName>
    </recommendedName>
</protein>
<comment type="caution">
    <text evidence="10">The sequence shown here is derived from an EMBL/GenBank/DDBJ whole genome shotgun (WGS) entry which is preliminary data.</text>
</comment>
<evidence type="ECO:0000256" key="4">
    <source>
        <dbReference type="ARBA" id="ARBA00022722"/>
    </source>
</evidence>
<comment type="subcellular location">
    <subcellularLocation>
        <location evidence="2">Nucleus</location>
    </subcellularLocation>
</comment>
<evidence type="ECO:0000256" key="6">
    <source>
        <dbReference type="ARBA" id="ARBA00022801"/>
    </source>
</evidence>
<dbReference type="InterPro" id="IPR027806">
    <property type="entry name" value="HARBI1_dom"/>
</dbReference>
<evidence type="ECO:0000256" key="1">
    <source>
        <dbReference type="ARBA" id="ARBA00001968"/>
    </source>
</evidence>
<keyword evidence="6" id="KW-0378">Hydrolase</keyword>
<dbReference type="PANTHER" id="PTHR22930:SF265">
    <property type="entry name" value="MYB_SANT-LIKE DOMAIN, HARBINGER TRANSPOSASE-DERIVED NUCLEASE DOMAIN-CONTAINING PROTEIN"/>
    <property type="match status" value="1"/>
</dbReference>
<evidence type="ECO:0000259" key="9">
    <source>
        <dbReference type="Pfam" id="PF26138"/>
    </source>
</evidence>
<comment type="similarity">
    <text evidence="3">Belongs to the HARBI1 family.</text>
</comment>
<dbReference type="Proteomes" id="UP001281410">
    <property type="component" value="Unassembled WGS sequence"/>
</dbReference>
<keyword evidence="4" id="KW-0540">Nuclease</keyword>